<dbReference type="InterPro" id="IPR036282">
    <property type="entry name" value="Glutathione-S-Trfase_C_sf"/>
</dbReference>
<feature type="domain" description="GST N-terminal" evidence="1">
    <location>
        <begin position="14"/>
        <end position="93"/>
    </location>
</feature>
<dbReference type="SUPFAM" id="SSF52833">
    <property type="entry name" value="Thioredoxin-like"/>
    <property type="match status" value="1"/>
</dbReference>
<dbReference type="GO" id="GO:0016740">
    <property type="term" value="F:transferase activity"/>
    <property type="evidence" value="ECO:0007669"/>
    <property type="project" value="UniProtKB-KW"/>
</dbReference>
<keyword evidence="2" id="KW-0808">Transferase</keyword>
<proteinExistence type="predicted"/>
<name>A0A1L1PBN1_HYDIT</name>
<dbReference type="Pfam" id="PF13410">
    <property type="entry name" value="GST_C_2"/>
    <property type="match status" value="1"/>
</dbReference>
<dbReference type="CDD" id="cd00570">
    <property type="entry name" value="GST_N_family"/>
    <property type="match status" value="1"/>
</dbReference>
<evidence type="ECO:0000313" key="2">
    <source>
        <dbReference type="EMBL" id="CDN87452.1"/>
    </source>
</evidence>
<gene>
    <name evidence="2" type="ORF">BN948_01874</name>
</gene>
<dbReference type="Proteomes" id="UP000028878">
    <property type="component" value="Unassembled WGS sequence"/>
</dbReference>
<dbReference type="InterPro" id="IPR036249">
    <property type="entry name" value="Thioredoxin-like_sf"/>
</dbReference>
<dbReference type="PROSITE" id="PS50404">
    <property type="entry name" value="GST_NTER"/>
    <property type="match status" value="1"/>
</dbReference>
<dbReference type="InterPro" id="IPR004045">
    <property type="entry name" value="Glutathione_S-Trfase_N"/>
</dbReference>
<reference evidence="3" key="1">
    <citation type="submission" date="2014-11" db="EMBL/GenBank/DDBJ databases">
        <title>Draft genome sequence of Hydrogenophaga intermedia S1.</title>
        <authorList>
            <person name="Gan H.M."/>
            <person name="Chew T.H."/>
            <person name="Stolz A."/>
        </authorList>
    </citation>
    <scope>NUCLEOTIDE SEQUENCE [LARGE SCALE GENOMIC DNA]</scope>
    <source>
        <strain evidence="3">S1</strain>
    </source>
</reference>
<dbReference type="SUPFAM" id="SSF47616">
    <property type="entry name" value="GST C-terminal domain-like"/>
    <property type="match status" value="1"/>
</dbReference>
<dbReference type="CDD" id="cd00299">
    <property type="entry name" value="GST_C_family"/>
    <property type="match status" value="1"/>
</dbReference>
<dbReference type="EMBL" id="CCAE010000011">
    <property type="protein sequence ID" value="CDN87452.1"/>
    <property type="molecule type" value="Genomic_DNA"/>
</dbReference>
<dbReference type="Pfam" id="PF13417">
    <property type="entry name" value="GST_N_3"/>
    <property type="match status" value="1"/>
</dbReference>
<evidence type="ECO:0000259" key="1">
    <source>
        <dbReference type="PROSITE" id="PS50404"/>
    </source>
</evidence>
<keyword evidence="3" id="KW-1185">Reference proteome</keyword>
<organism evidence="2 3">
    <name type="scientific">Hydrogenophaga intermedia</name>
    <dbReference type="NCBI Taxonomy" id="65786"/>
    <lineage>
        <taxon>Bacteria</taxon>
        <taxon>Pseudomonadati</taxon>
        <taxon>Pseudomonadota</taxon>
        <taxon>Betaproteobacteria</taxon>
        <taxon>Burkholderiales</taxon>
        <taxon>Comamonadaceae</taxon>
        <taxon>Hydrogenophaga</taxon>
    </lineage>
</organism>
<dbReference type="AlphaFoldDB" id="A0A1L1PBN1"/>
<sequence length="324" mass="35633">MIAETPAMHATTMHDLILHHYPMSPFAEKARLMLGHKGLVWHSVYIPTVMPKPDVVALTGGYRKTPLLQIGADIYCDTALIADVLEHREPEPPLFPVHARGLSRAVAQWADSSLFWASMGYTLSPKGAAKMFAGLPPGEGQAFAADRATMRQNMTLLRPADATCAYRSYLRRLANMLDEQPYLLGEVPCIADFAAYHPLWFTRKLNPGLADILDATPDVLEWMDRLAAIGHGRSDRMSSADAVGIARAATPEPIKAEEVFQDDHGIPLGSRVTIAAEAFGTETSEGVLLAATRTRYTIERHDDRAGTVHVHFPRVGYVLREVKA</sequence>
<dbReference type="Gene3D" id="3.40.30.110">
    <property type="match status" value="2"/>
</dbReference>
<accession>A0A1L1PBN1</accession>
<protein>
    <submittedName>
        <fullName evidence="2">Putative glutathione S-transferase-like protein</fullName>
    </submittedName>
</protein>
<evidence type="ECO:0000313" key="3">
    <source>
        <dbReference type="Proteomes" id="UP000028878"/>
    </source>
</evidence>